<feature type="coiled-coil region" evidence="1">
    <location>
        <begin position="197"/>
        <end position="237"/>
    </location>
</feature>
<comment type="caution">
    <text evidence="2">The sequence shown here is derived from an EMBL/GenBank/DDBJ whole genome shotgun (WGS) entry which is preliminary data.</text>
</comment>
<dbReference type="Proteomes" id="UP000030129">
    <property type="component" value="Unassembled WGS sequence"/>
</dbReference>
<dbReference type="STRING" id="1406840.Q763_15850"/>
<dbReference type="eggNOG" id="COG3146">
    <property type="taxonomic scope" value="Bacteria"/>
</dbReference>
<dbReference type="InterPro" id="IPR016181">
    <property type="entry name" value="Acyl_CoA_acyltransferase"/>
</dbReference>
<sequence>MSTTFSYTIFKSAQSLPDEWDTIAAQNIFLSKNYLSVLENASPANMECHFIGLFKNDILCGIAIAQYIDLTRINTFGEEQEKKFSIKDYLFKKFSSHILILGNNKLTGQNAYCLNHDIKETVALSLFKQALKKLRKQYLKKCIPINLTLVKDFNKKELPDFKAAGFKNYYQFCTQPNMIFAIMSEWESVNDYLAALNTKYRTQYNRARKKAEGIEKRKLSEEEIKEQENRIHELYLTVARNAPFNTFFLPKGHFYTFKQQLKDKFLFYGYFSNDTLIGFSTLIKNNSDMDTYFLGYDETIQKEKMLYLNMLYDMVAYAIKKQFKHVIFARSAMEIKSSVGAHPEEVYGIIKHHNSILNIFMSRLFPYFDPKIQWKERNPFK</sequence>
<dbReference type="AlphaFoldDB" id="A0A0A2LS02"/>
<evidence type="ECO:0000256" key="1">
    <source>
        <dbReference type="SAM" id="Coils"/>
    </source>
</evidence>
<reference evidence="2 3" key="1">
    <citation type="submission" date="2013-09" db="EMBL/GenBank/DDBJ databases">
        <authorList>
            <person name="Zeng Z."/>
            <person name="Chen C."/>
        </authorList>
    </citation>
    <scope>NUCLEOTIDE SEQUENCE [LARGE SCALE GENOMIC DNA]</scope>
    <source>
        <strain evidence="2 3">F44-8</strain>
    </source>
</reference>
<dbReference type="SUPFAM" id="SSF55729">
    <property type="entry name" value="Acyl-CoA N-acyltransferases (Nat)"/>
    <property type="match status" value="1"/>
</dbReference>
<proteinExistence type="predicted"/>
<evidence type="ECO:0000313" key="3">
    <source>
        <dbReference type="Proteomes" id="UP000030129"/>
    </source>
</evidence>
<keyword evidence="1" id="KW-0175">Coiled coil</keyword>
<keyword evidence="3" id="KW-1185">Reference proteome</keyword>
<organism evidence="2 3">
    <name type="scientific">Flavobacterium beibuense F44-8</name>
    <dbReference type="NCBI Taxonomy" id="1406840"/>
    <lineage>
        <taxon>Bacteria</taxon>
        <taxon>Pseudomonadati</taxon>
        <taxon>Bacteroidota</taxon>
        <taxon>Flavobacteriia</taxon>
        <taxon>Flavobacteriales</taxon>
        <taxon>Flavobacteriaceae</taxon>
        <taxon>Flavobacterium</taxon>
    </lineage>
</organism>
<dbReference type="EMBL" id="JRLV01000023">
    <property type="protein sequence ID" value="KGO78985.1"/>
    <property type="molecule type" value="Genomic_DNA"/>
</dbReference>
<evidence type="ECO:0000313" key="2">
    <source>
        <dbReference type="EMBL" id="KGO78985.1"/>
    </source>
</evidence>
<gene>
    <name evidence="2" type="ORF">Q763_15850</name>
</gene>
<accession>A0A0A2LS02</accession>
<dbReference type="RefSeq" id="WP_035135944.1">
    <property type="nucleotide sequence ID" value="NZ_JRLV01000023.1"/>
</dbReference>
<protein>
    <submittedName>
        <fullName evidence="2">8-amino-7-oxononanoate synthase</fullName>
    </submittedName>
</protein>
<name>A0A0A2LS02_9FLAO</name>
<dbReference type="Gene3D" id="3.40.630.30">
    <property type="match status" value="1"/>
</dbReference>